<accession>A0A2U9IE03</accession>
<protein>
    <submittedName>
        <fullName evidence="3">NAD-dependent dehydratase</fullName>
    </submittedName>
</protein>
<dbReference type="AlphaFoldDB" id="A0A2U9IE03"/>
<dbReference type="Gene3D" id="3.90.25.10">
    <property type="entry name" value="UDP-galactose 4-epimerase, domain 1"/>
    <property type="match status" value="1"/>
</dbReference>
<proteinExistence type="inferred from homology"/>
<dbReference type="OrthoDB" id="4907at2157"/>
<dbReference type="Gene3D" id="3.40.50.720">
    <property type="entry name" value="NAD(P)-binding Rossmann-like Domain"/>
    <property type="match status" value="1"/>
</dbReference>
<keyword evidence="4" id="KW-1185">Reference proteome</keyword>
<dbReference type="KEGG" id="abri:DFR85_06330"/>
<dbReference type="NCBIfam" id="NF041015">
    <property type="entry name" value="UDPsulfquin_syn"/>
    <property type="match status" value="1"/>
</dbReference>
<dbReference type="Proteomes" id="UP000248044">
    <property type="component" value="Chromosome"/>
</dbReference>
<sequence>MKILILGIDGYLGWPLALKMGSKGHEVIGIDNLSTRKFSEEVGSDSAFPLPSPSDRVKEAKKILGINIDFYVKDANDMEFLKETIRKHKPDVIVHFAEQRSAPYSMKDYNHAQYTLDNNLGTTLKLIYAVNEIDPSIHILKMGTMGEYGTPSLDIPESPFVEANINNKKDKIIFPRWGGSIYHWSKIFDTDLLLYFNQIFGLTVTDIMQGPVYGTRTTEITEEGLRTRFDFDETWGTVVNRFCVEAVLGLPLTPYGKGGQTRGFISLEDSMEALRTLIENPPKTGEYRLVHQFAEIYSVNKIAEVVKNAAESLGMSTEIKHVDNPRIEAEEHYYNPEIKILPSLGFKPKKNLKDEVKIILEDLIPYKSRLERYKDSIMPKTKWKK</sequence>
<evidence type="ECO:0000313" key="4">
    <source>
        <dbReference type="Proteomes" id="UP000248044"/>
    </source>
</evidence>
<dbReference type="InterPro" id="IPR053578">
    <property type="entry name" value="UDP-sulfoquinovose_synthase"/>
</dbReference>
<name>A0A2U9IE03_9CREN</name>
<dbReference type="GeneID" id="36831756"/>
<feature type="domain" description="NAD-dependent epimerase/dehydratase" evidence="2">
    <location>
        <begin position="3"/>
        <end position="283"/>
    </location>
</feature>
<dbReference type="InterPro" id="IPR036291">
    <property type="entry name" value="NAD(P)-bd_dom_sf"/>
</dbReference>
<evidence type="ECO:0000259" key="2">
    <source>
        <dbReference type="Pfam" id="PF01370"/>
    </source>
</evidence>
<organism evidence="3 4">
    <name type="scientific">Acidianus brierleyi</name>
    <dbReference type="NCBI Taxonomy" id="41673"/>
    <lineage>
        <taxon>Archaea</taxon>
        <taxon>Thermoproteota</taxon>
        <taxon>Thermoprotei</taxon>
        <taxon>Sulfolobales</taxon>
        <taxon>Sulfolobaceae</taxon>
        <taxon>Acidianus</taxon>
    </lineage>
</organism>
<gene>
    <name evidence="3" type="ORF">DFR85_06330</name>
</gene>
<evidence type="ECO:0000313" key="3">
    <source>
        <dbReference type="EMBL" id="AWR94267.1"/>
    </source>
</evidence>
<dbReference type="PANTHER" id="PTHR43000">
    <property type="entry name" value="DTDP-D-GLUCOSE 4,6-DEHYDRATASE-RELATED"/>
    <property type="match status" value="1"/>
</dbReference>
<dbReference type="EMBL" id="CP029289">
    <property type="protein sequence ID" value="AWR94267.1"/>
    <property type="molecule type" value="Genomic_DNA"/>
</dbReference>
<dbReference type="InterPro" id="IPR001509">
    <property type="entry name" value="Epimerase_deHydtase"/>
</dbReference>
<dbReference type="RefSeq" id="WP_110270148.1">
    <property type="nucleotide sequence ID" value="NZ_CP029289.2"/>
</dbReference>
<dbReference type="Pfam" id="PF01370">
    <property type="entry name" value="Epimerase"/>
    <property type="match status" value="1"/>
</dbReference>
<evidence type="ECO:0000256" key="1">
    <source>
        <dbReference type="ARBA" id="ARBA00007637"/>
    </source>
</evidence>
<reference evidence="3 4" key="1">
    <citation type="submission" date="2018-05" db="EMBL/GenBank/DDBJ databases">
        <title>Complete Genome Sequences of Extremely Thermoacidophilic, Metal-Mobilizing Type-Strain Members of the Archaeal Family Sulfolobaceae: Acidianus brierleyi DSM-1651T, Acidianus sulfidivorans DSM-18786T, Metallosphaera hakonensis DSM-7519T, and Metallosphaera prunae DSM-10039T.</title>
        <authorList>
            <person name="Counts J.A."/>
            <person name="Kelly R.M."/>
        </authorList>
    </citation>
    <scope>NUCLEOTIDE SEQUENCE [LARGE SCALE GENOMIC DNA]</scope>
    <source>
        <strain evidence="3 4">DSM 1651</strain>
    </source>
</reference>
<dbReference type="SUPFAM" id="SSF51735">
    <property type="entry name" value="NAD(P)-binding Rossmann-fold domains"/>
    <property type="match status" value="1"/>
</dbReference>
<comment type="similarity">
    <text evidence="1">Belongs to the NAD(P)-dependent epimerase/dehydratase family.</text>
</comment>